<evidence type="ECO:0000313" key="2">
    <source>
        <dbReference type="EMBL" id="OGE49279.1"/>
    </source>
</evidence>
<sequence>MSFTINDLREACSKYFQLVILESLNPTATLDAHELRFSIRPQVSYPRTFQRQVDHVETVATTHIPVKRPGPEGVAVGDFDGDGHLDIVVANGVDDTVSVLLGTGSGNFQAQATFPVGSFAHGVALGDFDEDGHLDIVASNTADDTVSILLGRDWIEELPAAVYIPCGAQAAWCCGAGHIPRGVPVSVAAGEFDGEGHLYIVTTNDADSTASVLLGKPCGA</sequence>
<dbReference type="AlphaFoldDB" id="A0A1F5L8I6"/>
<dbReference type="EMBL" id="LXJU01000022">
    <property type="protein sequence ID" value="OGE49279.1"/>
    <property type="molecule type" value="Genomic_DNA"/>
</dbReference>
<accession>A0A1F5L8I6</accession>
<gene>
    <name evidence="2" type="ORF">PENARI_c022G12065</name>
</gene>
<dbReference type="SUPFAM" id="SSF69318">
    <property type="entry name" value="Integrin alpha N-terminal domain"/>
    <property type="match status" value="1"/>
</dbReference>
<protein>
    <recommendedName>
        <fullName evidence="4">VCBS repeat-containing protein</fullName>
    </recommendedName>
</protein>
<dbReference type="Pfam" id="PF13517">
    <property type="entry name" value="FG-GAP_3"/>
    <property type="match status" value="1"/>
</dbReference>
<dbReference type="InterPro" id="IPR028994">
    <property type="entry name" value="Integrin_alpha_N"/>
</dbReference>
<dbReference type="PANTHER" id="PTHR46580">
    <property type="entry name" value="SENSOR KINASE-RELATED"/>
    <property type="match status" value="1"/>
</dbReference>
<evidence type="ECO:0008006" key="4">
    <source>
        <dbReference type="Google" id="ProtNLM"/>
    </source>
</evidence>
<dbReference type="InterPro" id="IPR013517">
    <property type="entry name" value="FG-GAP"/>
</dbReference>
<organism evidence="2 3">
    <name type="scientific">Penicillium arizonense</name>
    <dbReference type="NCBI Taxonomy" id="1835702"/>
    <lineage>
        <taxon>Eukaryota</taxon>
        <taxon>Fungi</taxon>
        <taxon>Dikarya</taxon>
        <taxon>Ascomycota</taxon>
        <taxon>Pezizomycotina</taxon>
        <taxon>Eurotiomycetes</taxon>
        <taxon>Eurotiomycetidae</taxon>
        <taxon>Eurotiales</taxon>
        <taxon>Aspergillaceae</taxon>
        <taxon>Penicillium</taxon>
    </lineage>
</organism>
<evidence type="ECO:0000313" key="3">
    <source>
        <dbReference type="Proteomes" id="UP000177622"/>
    </source>
</evidence>
<dbReference type="GeneID" id="34580196"/>
<dbReference type="Proteomes" id="UP000177622">
    <property type="component" value="Unassembled WGS sequence"/>
</dbReference>
<keyword evidence="3" id="KW-1185">Reference proteome</keyword>
<proteinExistence type="predicted"/>
<dbReference type="RefSeq" id="XP_022484731.1">
    <property type="nucleotide sequence ID" value="XM_022635462.1"/>
</dbReference>
<dbReference type="OrthoDB" id="4368636at2759"/>
<dbReference type="STRING" id="1835702.A0A1F5L8I6"/>
<name>A0A1F5L8I6_PENAI</name>
<reference evidence="2 3" key="1">
    <citation type="journal article" date="2016" name="Sci. Rep.">
        <title>Penicillium arizonense, a new, genome sequenced fungal species, reveals a high chemical diversity in secreted metabolites.</title>
        <authorList>
            <person name="Grijseels S."/>
            <person name="Nielsen J.C."/>
            <person name="Randelovic M."/>
            <person name="Nielsen J."/>
            <person name="Nielsen K.F."/>
            <person name="Workman M."/>
            <person name="Frisvad J.C."/>
        </authorList>
    </citation>
    <scope>NUCLEOTIDE SEQUENCE [LARGE SCALE GENOMIC DNA]</scope>
    <source>
        <strain evidence="2 3">CBS 141311</strain>
    </source>
</reference>
<evidence type="ECO:0000256" key="1">
    <source>
        <dbReference type="ARBA" id="ARBA00022729"/>
    </source>
</evidence>
<keyword evidence="1" id="KW-0732">Signal</keyword>
<dbReference type="Gene3D" id="2.30.30.100">
    <property type="match status" value="1"/>
</dbReference>
<comment type="caution">
    <text evidence="2">The sequence shown here is derived from an EMBL/GenBank/DDBJ whole genome shotgun (WGS) entry which is preliminary data.</text>
</comment>